<dbReference type="Gene3D" id="3.30.2000.30">
    <property type="match status" value="1"/>
</dbReference>
<evidence type="ECO:0008006" key="3">
    <source>
        <dbReference type="Google" id="ProtNLM"/>
    </source>
</evidence>
<dbReference type="Pfam" id="PF11367">
    <property type="entry name" value="Tail_completion_gp17"/>
    <property type="match status" value="1"/>
</dbReference>
<gene>
    <name evidence="1" type="ORF">SAMN03080610_00655</name>
</gene>
<keyword evidence="2" id="KW-1185">Reference proteome</keyword>
<organism evidence="1 2">
    <name type="scientific">Afifella marina DSM 2698</name>
    <dbReference type="NCBI Taxonomy" id="1120955"/>
    <lineage>
        <taxon>Bacteria</taxon>
        <taxon>Pseudomonadati</taxon>
        <taxon>Pseudomonadota</taxon>
        <taxon>Alphaproteobacteria</taxon>
        <taxon>Hyphomicrobiales</taxon>
        <taxon>Afifellaceae</taxon>
        <taxon>Afifella</taxon>
    </lineage>
</organism>
<accession>A0A1G5MG81</accession>
<reference evidence="1 2" key="1">
    <citation type="submission" date="2016-10" db="EMBL/GenBank/DDBJ databases">
        <authorList>
            <person name="de Groot N.N."/>
        </authorList>
    </citation>
    <scope>NUCLEOTIDE SEQUENCE [LARGE SCALE GENOMIC DNA]</scope>
    <source>
        <strain evidence="1 2">DSM 2698</strain>
    </source>
</reference>
<protein>
    <recommendedName>
        <fullName evidence="3">Gene transfer agent protein</fullName>
    </recommendedName>
</protein>
<dbReference type="InterPro" id="IPR021508">
    <property type="entry name" value="Gp17-like"/>
</dbReference>
<dbReference type="InterPro" id="IPR053745">
    <property type="entry name" value="Viral_Tail_Comp_sf"/>
</dbReference>
<sequence>MGAEEALQRAIYERLSGDAALTALIGADKVFDHVPRNIAAPYVHLGEIEVTPVAAGSGAEGELIEIIFSLVAFSRGRGRRETLGLAAALRDLLHDADFALAGFTLVGCRFVQMKTSGAGEASGRRAVLKFRAVVEEA</sequence>
<proteinExistence type="predicted"/>
<dbReference type="Proteomes" id="UP000199347">
    <property type="component" value="Unassembled WGS sequence"/>
</dbReference>
<dbReference type="EMBL" id="FMVW01000001">
    <property type="protein sequence ID" value="SCZ24207.1"/>
    <property type="molecule type" value="Genomic_DNA"/>
</dbReference>
<evidence type="ECO:0000313" key="2">
    <source>
        <dbReference type="Proteomes" id="UP000199347"/>
    </source>
</evidence>
<dbReference type="AlphaFoldDB" id="A0A1G5MG81"/>
<dbReference type="STRING" id="1120955.SAMN03080610_00655"/>
<dbReference type="OrthoDB" id="7630456at2"/>
<name>A0A1G5MG81_AFIMA</name>
<evidence type="ECO:0000313" key="1">
    <source>
        <dbReference type="EMBL" id="SCZ24207.1"/>
    </source>
</evidence>
<dbReference type="RefSeq" id="WP_092809457.1">
    <property type="nucleotide sequence ID" value="NZ_FMVW01000001.1"/>
</dbReference>